<accession>A0A7W9ZHN6</accession>
<comment type="caution">
    <text evidence="2">The sequence shown here is derived from an EMBL/GenBank/DDBJ whole genome shotgun (WGS) entry which is preliminary data.</text>
</comment>
<proteinExistence type="predicted"/>
<dbReference type="RefSeq" id="WP_184263667.1">
    <property type="nucleotide sequence ID" value="NZ_JACIIX010000008.1"/>
</dbReference>
<sequence>MSTPISDPDLFAPLPDGRLDPEWLRKAARRLLKDVQAGNPVALRRMTAVHPAGVPEPVKLADALWVVAREAGFSSWPKLRRHADRQAFLRHRIEGGTAPVPDTAETLHLRCGSDIRRGLEIAGFRGRFVEFSDPFCHGPVSAGDDLPTLRRAYLQGAYGLDPADAEARVARSYQDLAMALEGEGGPLVLWFEHDAYDQLILAYLLWRLWCHPPRRAVEMICVSSVPGVPRFTGLGQLSPESLLMLWETRRVPVSAVVMAAGAAVWRRFADGDIAGLARIAADGLPGIPEMAAAVARHLQELPAVGSGLGLTQSLTLSLLAEAGEDGLTAGLLFRRLSRQREPLPWLGDMMYWRELADLLQSNPPVLSCQGSGHPWPERRLVLTETGRDVLSGWQDFMVLTTARRWFGPVVIGPGYRGPRWDRQGGVVVVRL</sequence>
<feature type="domain" description="DUF1835" evidence="1">
    <location>
        <begin position="108"/>
        <end position="208"/>
    </location>
</feature>
<dbReference type="InterPro" id="IPR014973">
    <property type="entry name" value="DUF1835"/>
</dbReference>
<gene>
    <name evidence="2" type="ORF">FHS48_002267</name>
</gene>
<dbReference type="EMBL" id="JACIIX010000008">
    <property type="protein sequence ID" value="MBB6210837.1"/>
    <property type="molecule type" value="Genomic_DNA"/>
</dbReference>
<organism evidence="2 3">
    <name type="scientific">Novispirillum itersonii</name>
    <name type="common">Aquaspirillum itersonii</name>
    <dbReference type="NCBI Taxonomy" id="189"/>
    <lineage>
        <taxon>Bacteria</taxon>
        <taxon>Pseudomonadati</taxon>
        <taxon>Pseudomonadota</taxon>
        <taxon>Alphaproteobacteria</taxon>
        <taxon>Rhodospirillales</taxon>
        <taxon>Novispirillaceae</taxon>
        <taxon>Novispirillum</taxon>
    </lineage>
</organism>
<dbReference type="Proteomes" id="UP000544872">
    <property type="component" value="Unassembled WGS sequence"/>
</dbReference>
<evidence type="ECO:0000313" key="2">
    <source>
        <dbReference type="EMBL" id="MBB6210837.1"/>
    </source>
</evidence>
<reference evidence="2 3" key="1">
    <citation type="submission" date="2020-08" db="EMBL/GenBank/DDBJ databases">
        <title>Genomic Encyclopedia of Type Strains, Phase IV (KMG-IV): sequencing the most valuable type-strain genomes for metagenomic binning, comparative biology and taxonomic classification.</title>
        <authorList>
            <person name="Goeker M."/>
        </authorList>
    </citation>
    <scope>NUCLEOTIDE SEQUENCE [LARGE SCALE GENOMIC DNA]</scope>
    <source>
        <strain evidence="2 3">DSM 11590</strain>
    </source>
</reference>
<name>A0A7W9ZHN6_NOVIT</name>
<dbReference type="AlphaFoldDB" id="A0A7W9ZHN6"/>
<evidence type="ECO:0000313" key="3">
    <source>
        <dbReference type="Proteomes" id="UP000544872"/>
    </source>
</evidence>
<protein>
    <recommendedName>
        <fullName evidence="1">DUF1835 domain-containing protein</fullName>
    </recommendedName>
</protein>
<dbReference type="Pfam" id="PF08874">
    <property type="entry name" value="DUF1835"/>
    <property type="match status" value="1"/>
</dbReference>
<evidence type="ECO:0000259" key="1">
    <source>
        <dbReference type="Pfam" id="PF08874"/>
    </source>
</evidence>
<keyword evidence="3" id="KW-1185">Reference proteome</keyword>